<protein>
    <submittedName>
        <fullName evidence="1">Uncharacterized protein</fullName>
    </submittedName>
</protein>
<dbReference type="Proteomes" id="UP000593966">
    <property type="component" value="Chromosome"/>
</dbReference>
<reference evidence="1 2" key="1">
    <citation type="submission" date="2020-02" db="EMBL/GenBank/DDBJ databases">
        <title>Tigecycline-resistant Acinetobacter species from pigs and migratory birds.</title>
        <authorList>
            <person name="Chen C."/>
            <person name="Sun J."/>
            <person name="Liao X.-P."/>
            <person name="Liu Y.-H."/>
        </authorList>
    </citation>
    <scope>NUCLEOTIDE SEQUENCE [LARGE SCALE GENOMIC DNA]</scope>
    <source>
        <strain evidence="1 2">YH12207_T</strain>
    </source>
</reference>
<proteinExistence type="predicted"/>
<keyword evidence="2" id="KW-1185">Reference proteome</keyword>
<dbReference type="AlphaFoldDB" id="A0A7S7AJG6"/>
<evidence type="ECO:0000313" key="2">
    <source>
        <dbReference type="Proteomes" id="UP000593966"/>
    </source>
</evidence>
<sequence length="249" mass="29432">MGIDLDLINSQLDFSHETPQYSEIQALFKKSLIEGNTEYAQSIYFHHDHFQNISNSFELDEFAIRSKEQMYVDWRKIDALDVAASPYNYMLFAFYLYLALFKQQTITLHLNHKNSFIDQIVIKPIAFYQFDINIEKIEYSFSEIYSYLDALYQTKQKLEFIQTTGLDEIESHKINWEKDRKTILIQGDFFRLFHTAELILNFIHPLNTTDELELTGIVGYKEHLTALSANIVFWRPNSIGYFLGWDEGE</sequence>
<accession>A0A7S7AJG6</accession>
<dbReference type="RefSeq" id="WP_180047019.1">
    <property type="nucleotide sequence ID" value="NZ_CP048659.1"/>
</dbReference>
<gene>
    <name evidence="1" type="ORF">G0028_18855</name>
</gene>
<organism evidence="1 2">
    <name type="scientific">Acinetobacter piscicola</name>
    <dbReference type="NCBI Taxonomy" id="2006115"/>
    <lineage>
        <taxon>Bacteria</taxon>
        <taxon>Pseudomonadati</taxon>
        <taxon>Pseudomonadota</taxon>
        <taxon>Gammaproteobacteria</taxon>
        <taxon>Moraxellales</taxon>
        <taxon>Moraxellaceae</taxon>
        <taxon>Acinetobacter</taxon>
    </lineage>
</organism>
<name>A0A7S7AJG6_9GAMM</name>
<evidence type="ECO:0000313" key="1">
    <source>
        <dbReference type="EMBL" id="QOW47761.1"/>
    </source>
</evidence>
<dbReference type="EMBL" id="CP048659">
    <property type="protein sequence ID" value="QOW47761.1"/>
    <property type="molecule type" value="Genomic_DNA"/>
</dbReference>